<evidence type="ECO:0000313" key="10">
    <source>
        <dbReference type="EMBL" id="KAG9511184.1"/>
    </source>
</evidence>
<dbReference type="PANTHER" id="PTHR11048:SF28">
    <property type="entry name" value="4-HYDROXYBENZOATE POLYPRENYLTRANSFERASE, MITOCHONDRIAL"/>
    <property type="match status" value="1"/>
</dbReference>
<feature type="transmembrane region" description="Helical" evidence="9">
    <location>
        <begin position="198"/>
        <end position="215"/>
    </location>
</feature>
<keyword evidence="7 9" id="KW-0472">Membrane</keyword>
<accession>A0ABQ7SCQ0</accession>
<keyword evidence="6 9" id="KW-1133">Transmembrane helix</keyword>
<gene>
    <name evidence="10" type="primary">COQ2</name>
    <name evidence="10" type="ORF">GZH46_00250</name>
</gene>
<dbReference type="NCBIfam" id="TIGR01474">
    <property type="entry name" value="ubiA_proteo"/>
    <property type="match status" value="1"/>
</dbReference>
<comment type="caution">
    <text evidence="10">The sequence shown here is derived from an EMBL/GenBank/DDBJ whole genome shotgun (WGS) entry which is preliminary data.</text>
</comment>
<dbReference type="EMBL" id="JAIFTH010000023">
    <property type="protein sequence ID" value="KAG9511184.1"/>
    <property type="molecule type" value="Genomic_DNA"/>
</dbReference>
<evidence type="ECO:0000256" key="6">
    <source>
        <dbReference type="ARBA" id="ARBA00022989"/>
    </source>
</evidence>
<dbReference type="Proteomes" id="UP000825002">
    <property type="component" value="Unassembled WGS sequence"/>
</dbReference>
<feature type="transmembrane region" description="Helical" evidence="9">
    <location>
        <begin position="77"/>
        <end position="96"/>
    </location>
</feature>
<organism evidence="10 11">
    <name type="scientific">Fragariocoptes setiger</name>
    <dbReference type="NCBI Taxonomy" id="1670756"/>
    <lineage>
        <taxon>Eukaryota</taxon>
        <taxon>Metazoa</taxon>
        <taxon>Ecdysozoa</taxon>
        <taxon>Arthropoda</taxon>
        <taxon>Chelicerata</taxon>
        <taxon>Arachnida</taxon>
        <taxon>Acari</taxon>
        <taxon>Acariformes</taxon>
        <taxon>Trombidiformes</taxon>
        <taxon>Prostigmata</taxon>
        <taxon>Eupodina</taxon>
        <taxon>Eriophyoidea</taxon>
        <taxon>Phytoptidae</taxon>
        <taxon>Fragariocoptes</taxon>
    </lineage>
</organism>
<feature type="transmembrane region" description="Helical" evidence="9">
    <location>
        <begin position="172"/>
        <end position="189"/>
    </location>
</feature>
<evidence type="ECO:0000256" key="9">
    <source>
        <dbReference type="SAM" id="Phobius"/>
    </source>
</evidence>
<name>A0ABQ7SCQ0_9ACAR</name>
<dbReference type="Pfam" id="PF01040">
    <property type="entry name" value="UbiA"/>
    <property type="match status" value="1"/>
</dbReference>
<dbReference type="InterPro" id="IPR006370">
    <property type="entry name" value="HB_polyprenyltransferase-like"/>
</dbReference>
<evidence type="ECO:0000256" key="1">
    <source>
        <dbReference type="ARBA" id="ARBA00001946"/>
    </source>
</evidence>
<evidence type="ECO:0000256" key="7">
    <source>
        <dbReference type="ARBA" id="ARBA00023136"/>
    </source>
</evidence>
<dbReference type="InterPro" id="IPR030470">
    <property type="entry name" value="UbiA_prenylTrfase_CS"/>
</dbReference>
<dbReference type="InterPro" id="IPR039653">
    <property type="entry name" value="Prenyltransferase"/>
</dbReference>
<reference evidence="10 11" key="1">
    <citation type="submission" date="2020-10" db="EMBL/GenBank/DDBJ databases">
        <authorList>
            <person name="Klimov P.B."/>
            <person name="Dyachkov S.M."/>
            <person name="Chetverikov P.E."/>
        </authorList>
    </citation>
    <scope>NUCLEOTIDE SEQUENCE [LARGE SCALE GENOMIC DNA]</scope>
    <source>
        <strain evidence="10">BMOC 18-1129-001#AD2665</strain>
        <tissue evidence="10">Entire mites</tissue>
    </source>
</reference>
<sequence>MLVKQIRPIVDILGAWPFRHTLLSSFSKYELKSIISVSQIAIRESSLSTSSSNNSSQESRIRPYLELMRWNKPTGTILVLTPALWSIGLTASNSMAAVDPTILAIFTAGAIAARGAGCTINDLLDRNIDKHVARTKNRPIASGKISVKRGVTFLGAQGAVALSILFMNNLEVIKLGLICTGMIAIYPLFKRFTDWPQLMLALTFNWGVLMGFAAVKGSITWADSPVFMPIYVASIFWTMYYDTIYAHQDKTDDLFIGVKSSALKLGDKTRMFLTAMIIGMTTSLASAGYVTEQLWPFYFSLVCSSSYLTSQVSVIDFDSNYQCWKAFNQQKYVGAFIAAGIFVSMTMKKKNVKSD</sequence>
<evidence type="ECO:0000256" key="2">
    <source>
        <dbReference type="ARBA" id="ARBA00004141"/>
    </source>
</evidence>
<comment type="similarity">
    <text evidence="3">Belongs to the UbiA prenyltransferase family.</text>
</comment>
<dbReference type="Gene3D" id="1.10.357.140">
    <property type="entry name" value="UbiA prenyltransferase"/>
    <property type="match status" value="1"/>
</dbReference>
<protein>
    <submittedName>
        <fullName evidence="10">4-hydroxybenzoate polyprenyltransferase, mitochondrial</fullName>
    </submittedName>
</protein>
<keyword evidence="4" id="KW-0808">Transferase</keyword>
<evidence type="ECO:0000256" key="5">
    <source>
        <dbReference type="ARBA" id="ARBA00022692"/>
    </source>
</evidence>
<dbReference type="CDD" id="cd13959">
    <property type="entry name" value="PT_UbiA_COQ2"/>
    <property type="match status" value="1"/>
</dbReference>
<feature type="transmembrane region" description="Helical" evidence="9">
    <location>
        <begin position="102"/>
        <end position="124"/>
    </location>
</feature>
<dbReference type="PROSITE" id="PS00943">
    <property type="entry name" value="UBIA"/>
    <property type="match status" value="1"/>
</dbReference>
<feature type="transmembrane region" description="Helical" evidence="9">
    <location>
        <begin position="271"/>
        <end position="290"/>
    </location>
</feature>
<keyword evidence="11" id="KW-1185">Reference proteome</keyword>
<proteinExistence type="inferred from homology"/>
<dbReference type="InterPro" id="IPR000537">
    <property type="entry name" value="UbiA_prenyltransferase"/>
</dbReference>
<evidence type="ECO:0000256" key="8">
    <source>
        <dbReference type="ARBA" id="ARBA00023229"/>
    </source>
</evidence>
<comment type="cofactor">
    <cofactor evidence="1">
        <name>Mg(2+)</name>
        <dbReference type="ChEBI" id="CHEBI:18420"/>
    </cofactor>
</comment>
<dbReference type="PANTHER" id="PTHR11048">
    <property type="entry name" value="PRENYLTRANSFERASES"/>
    <property type="match status" value="1"/>
</dbReference>
<feature type="transmembrane region" description="Helical" evidence="9">
    <location>
        <begin position="145"/>
        <end position="166"/>
    </location>
</feature>
<evidence type="ECO:0000256" key="4">
    <source>
        <dbReference type="ARBA" id="ARBA00022679"/>
    </source>
</evidence>
<dbReference type="Gene3D" id="1.20.120.1780">
    <property type="entry name" value="UbiA prenyltransferase"/>
    <property type="match status" value="1"/>
</dbReference>
<keyword evidence="5 9" id="KW-0812">Transmembrane</keyword>
<feature type="non-terminal residue" evidence="10">
    <location>
        <position position="1"/>
    </location>
</feature>
<dbReference type="HAMAP" id="MF_01635">
    <property type="entry name" value="UbiA"/>
    <property type="match status" value="1"/>
</dbReference>
<evidence type="ECO:0000313" key="11">
    <source>
        <dbReference type="Proteomes" id="UP000825002"/>
    </source>
</evidence>
<dbReference type="InterPro" id="IPR044878">
    <property type="entry name" value="UbiA_sf"/>
</dbReference>
<feature type="transmembrane region" description="Helical" evidence="9">
    <location>
        <begin position="221"/>
        <end position="240"/>
    </location>
</feature>
<keyword evidence="8" id="KW-0414">Isoprene biosynthesis</keyword>
<comment type="subcellular location">
    <subcellularLocation>
        <location evidence="2">Membrane</location>
        <topology evidence="2">Multi-pass membrane protein</topology>
    </subcellularLocation>
</comment>
<evidence type="ECO:0000256" key="3">
    <source>
        <dbReference type="ARBA" id="ARBA00005985"/>
    </source>
</evidence>
<feature type="transmembrane region" description="Helical" evidence="9">
    <location>
        <begin position="329"/>
        <end position="347"/>
    </location>
</feature>